<name>A0AA86S1A9_9FABA</name>
<dbReference type="PRINTS" id="PR00081">
    <property type="entry name" value="GDHRDH"/>
</dbReference>
<evidence type="ECO:0000313" key="4">
    <source>
        <dbReference type="Proteomes" id="UP001189624"/>
    </source>
</evidence>
<dbReference type="PANTHER" id="PTHR43180">
    <property type="entry name" value="3-OXOACYL-(ACYL-CARRIER-PROTEIN) REDUCTASE (AFU_ORTHOLOGUE AFUA_6G11210)"/>
    <property type="match status" value="1"/>
</dbReference>
<evidence type="ECO:0000256" key="2">
    <source>
        <dbReference type="ARBA" id="ARBA00023002"/>
    </source>
</evidence>
<dbReference type="AlphaFoldDB" id="A0AA86S1A9"/>
<gene>
    <name evidence="3" type="ORF">AYBTSS11_LOCUS1543</name>
</gene>
<dbReference type="GO" id="GO:0016491">
    <property type="term" value="F:oxidoreductase activity"/>
    <property type="evidence" value="ECO:0007669"/>
    <property type="project" value="UniProtKB-KW"/>
</dbReference>
<dbReference type="PANTHER" id="PTHR43180:SF42">
    <property type="entry name" value="SHORT-CHAIN DEHYDROGENASE REDUCTASE ATA1"/>
    <property type="match status" value="1"/>
</dbReference>
<dbReference type="Gene3D" id="3.40.50.720">
    <property type="entry name" value="NAD(P)-binding Rossmann-like Domain"/>
    <property type="match status" value="1"/>
</dbReference>
<dbReference type="InterPro" id="IPR002347">
    <property type="entry name" value="SDR_fam"/>
</dbReference>
<dbReference type="InterPro" id="IPR036291">
    <property type="entry name" value="NAD(P)-bd_dom_sf"/>
</dbReference>
<dbReference type="SUPFAM" id="SSF51735">
    <property type="entry name" value="NAD(P)-binding Rossmann-fold domains"/>
    <property type="match status" value="1"/>
</dbReference>
<accession>A0AA86S1A9</accession>
<dbReference type="EMBL" id="OY731398">
    <property type="protein sequence ID" value="CAJ1836607.1"/>
    <property type="molecule type" value="Genomic_DNA"/>
</dbReference>
<dbReference type="PROSITE" id="PS00061">
    <property type="entry name" value="ADH_SHORT"/>
    <property type="match status" value="1"/>
</dbReference>
<protein>
    <submittedName>
        <fullName evidence="3">Uncharacterized protein</fullName>
    </submittedName>
</protein>
<dbReference type="FunFam" id="3.40.50.720:FF:000084">
    <property type="entry name" value="Short-chain dehydrogenase reductase"/>
    <property type="match status" value="1"/>
</dbReference>
<dbReference type="Proteomes" id="UP001189624">
    <property type="component" value="Chromosome 1"/>
</dbReference>
<keyword evidence="4" id="KW-1185">Reference proteome</keyword>
<evidence type="ECO:0000313" key="3">
    <source>
        <dbReference type="EMBL" id="CAJ1836607.1"/>
    </source>
</evidence>
<organism evidence="3 4">
    <name type="scientific">Sphenostylis stenocarpa</name>
    <dbReference type="NCBI Taxonomy" id="92480"/>
    <lineage>
        <taxon>Eukaryota</taxon>
        <taxon>Viridiplantae</taxon>
        <taxon>Streptophyta</taxon>
        <taxon>Embryophyta</taxon>
        <taxon>Tracheophyta</taxon>
        <taxon>Spermatophyta</taxon>
        <taxon>Magnoliopsida</taxon>
        <taxon>eudicotyledons</taxon>
        <taxon>Gunneridae</taxon>
        <taxon>Pentapetalae</taxon>
        <taxon>rosids</taxon>
        <taxon>fabids</taxon>
        <taxon>Fabales</taxon>
        <taxon>Fabaceae</taxon>
        <taxon>Papilionoideae</taxon>
        <taxon>50 kb inversion clade</taxon>
        <taxon>NPAAA clade</taxon>
        <taxon>indigoferoid/millettioid clade</taxon>
        <taxon>Phaseoleae</taxon>
        <taxon>Sphenostylis</taxon>
    </lineage>
</organism>
<dbReference type="PRINTS" id="PR00080">
    <property type="entry name" value="SDRFAMILY"/>
</dbReference>
<dbReference type="Pfam" id="PF13561">
    <property type="entry name" value="adh_short_C2"/>
    <property type="match status" value="1"/>
</dbReference>
<dbReference type="InterPro" id="IPR020904">
    <property type="entry name" value="Sc_DH/Rdtase_CS"/>
</dbReference>
<reference evidence="3" key="1">
    <citation type="submission" date="2023-10" db="EMBL/GenBank/DDBJ databases">
        <authorList>
            <person name="Domelevo Entfellner J.-B."/>
        </authorList>
    </citation>
    <scope>NUCLEOTIDE SEQUENCE</scope>
</reference>
<dbReference type="Gramene" id="rna-AYBTSS11_LOCUS1543">
    <property type="protein sequence ID" value="CAJ1836607.1"/>
    <property type="gene ID" value="gene-AYBTSS11_LOCUS1543"/>
</dbReference>
<comment type="similarity">
    <text evidence="1">Belongs to the short-chain dehydrogenases/reductases (SDR) family.</text>
</comment>
<sequence length="292" mass="31192">MEPHVSQNMATQKSSAKRLADKVAVITGGARGIGAAAAKLFAENGAHVVIADVLDDIGANVAESIEGRYIHCDVSKEDDVESAINLALSWKGHLDIMFSNAGIGGPEGRSITTLEMDQVRHLFSINLHGTIHGIKHAARAMIKCQRGGSIICTSSAAVILGGLALHGYTMTKAAIDGLVRSAACELGEHLIRVNCISPHGVPSEMLLSAYRRFGDVDITPQRLKEMVGTRASLLKGRGSTIEDVAQAALFLASDESGFITAHNLLVDGGHTSADSRMSYMYQDPKWRENNYQ</sequence>
<evidence type="ECO:0000256" key="1">
    <source>
        <dbReference type="ARBA" id="ARBA00006484"/>
    </source>
</evidence>
<proteinExistence type="inferred from homology"/>
<keyword evidence="2" id="KW-0560">Oxidoreductase</keyword>